<reference evidence="2" key="1">
    <citation type="submission" date="2006-10" db="EMBL/GenBank/DDBJ databases">
        <title>Complete sequence of Solibacter usitatus Ellin6076.</title>
        <authorList>
            <consortium name="US DOE Joint Genome Institute"/>
            <person name="Copeland A."/>
            <person name="Lucas S."/>
            <person name="Lapidus A."/>
            <person name="Barry K."/>
            <person name="Detter J.C."/>
            <person name="Glavina del Rio T."/>
            <person name="Hammon N."/>
            <person name="Israni S."/>
            <person name="Dalin E."/>
            <person name="Tice H."/>
            <person name="Pitluck S."/>
            <person name="Thompson L.S."/>
            <person name="Brettin T."/>
            <person name="Bruce D."/>
            <person name="Han C."/>
            <person name="Tapia R."/>
            <person name="Gilna P."/>
            <person name="Schmutz J."/>
            <person name="Larimer F."/>
            <person name="Land M."/>
            <person name="Hauser L."/>
            <person name="Kyrpides N."/>
            <person name="Mikhailova N."/>
            <person name="Janssen P.H."/>
            <person name="Kuske C.R."/>
            <person name="Richardson P."/>
        </authorList>
    </citation>
    <scope>NUCLEOTIDE SEQUENCE</scope>
    <source>
        <strain evidence="2">Ellin6076</strain>
    </source>
</reference>
<dbReference type="AlphaFoldDB" id="Q01RL7"/>
<sequence length="214" mass="22818">MASKNVTATVGKVLANALSPNEAAMQANPKATPKDTNLGPNAAFPCGIKIIDAKGNISWERFKTADDRDKRNLTVKGKRVDFTTETAIPAAKTTPISAKPAAPAKPAAKPADKPKGNPNAFAIHVNKTGRVCFGKDAAERMGDSPFCKLWIEGKLVRLGPTKKEVEGAVLVRDASGRPYISATKQFKPLGFDGSRAYDCEAKPYGNAGFEFRLS</sequence>
<evidence type="ECO:0000313" key="2">
    <source>
        <dbReference type="EMBL" id="ABJ87703.1"/>
    </source>
</evidence>
<feature type="region of interest" description="Disordered" evidence="1">
    <location>
        <begin position="91"/>
        <end position="118"/>
    </location>
</feature>
<dbReference type="HOGENOM" id="CLU_1288186_0_0_0"/>
<proteinExistence type="predicted"/>
<dbReference type="InParanoid" id="Q01RL7"/>
<dbReference type="KEGG" id="sus:Acid_6785"/>
<evidence type="ECO:0000256" key="1">
    <source>
        <dbReference type="SAM" id="MobiDB-lite"/>
    </source>
</evidence>
<protein>
    <submittedName>
        <fullName evidence="2">Uncharacterized protein</fullName>
    </submittedName>
</protein>
<gene>
    <name evidence="2" type="ordered locus">Acid_6785</name>
</gene>
<accession>Q01RL7</accession>
<dbReference type="EMBL" id="CP000473">
    <property type="protein sequence ID" value="ABJ87703.1"/>
    <property type="molecule type" value="Genomic_DNA"/>
</dbReference>
<name>Q01RL7_SOLUE</name>
<feature type="compositionally biased region" description="Low complexity" evidence="1">
    <location>
        <begin position="91"/>
        <end position="109"/>
    </location>
</feature>
<organism evidence="2">
    <name type="scientific">Solibacter usitatus (strain Ellin6076)</name>
    <dbReference type="NCBI Taxonomy" id="234267"/>
    <lineage>
        <taxon>Bacteria</taxon>
        <taxon>Pseudomonadati</taxon>
        <taxon>Acidobacteriota</taxon>
        <taxon>Terriglobia</taxon>
        <taxon>Bryobacterales</taxon>
        <taxon>Solibacteraceae</taxon>
        <taxon>Candidatus Solibacter</taxon>
    </lineage>
</organism>